<sequence length="135" mass="15646">MVELAKNERIDYMYSDDLKIIQDKTAFSFSLDTLLLASAAKDVIHDRYKVADLCAGNCAATIYMAYFNRAKYDAIEIQDEAASQARRSVALNNMENRITVYQDNVRNAPPNFFVKILMTLWLLTRHILRFQRVTR</sequence>
<dbReference type="PANTHER" id="PTHR47739">
    <property type="entry name" value="TRNA1(VAL) (ADENINE(37)-N6)-METHYLTRANSFERASE"/>
    <property type="match status" value="1"/>
</dbReference>
<dbReference type="Proteomes" id="UP000035709">
    <property type="component" value="Chromosome"/>
</dbReference>
<proteinExistence type="predicted"/>
<keyword evidence="2" id="KW-1185">Reference proteome</keyword>
<protein>
    <submittedName>
        <fullName evidence="1">Uncharacterized protein</fullName>
    </submittedName>
</protein>
<name>A0A0D6A3H6_9LACO</name>
<organism evidence="1 2">
    <name type="scientific">Lactobacillus acetotolerans</name>
    <dbReference type="NCBI Taxonomy" id="1600"/>
    <lineage>
        <taxon>Bacteria</taxon>
        <taxon>Bacillati</taxon>
        <taxon>Bacillota</taxon>
        <taxon>Bacilli</taxon>
        <taxon>Lactobacillales</taxon>
        <taxon>Lactobacillaceae</taxon>
        <taxon>Lactobacillus</taxon>
    </lineage>
</organism>
<dbReference type="PANTHER" id="PTHR47739:SF1">
    <property type="entry name" value="TRNA1(VAL) (ADENINE(37)-N6)-METHYLTRANSFERASE"/>
    <property type="match status" value="1"/>
</dbReference>
<dbReference type="STRING" id="1600.LBAT_0691"/>
<accession>A0A0D6A3H6</accession>
<reference evidence="1 2" key="1">
    <citation type="submission" date="2015-03" db="EMBL/GenBank/DDBJ databases">
        <title>Complete genome sequence of Lactobacillus acetotolerans NBRC 13120.</title>
        <authorList>
            <person name="Toh H."/>
            <person name="Morita H."/>
            <person name="Fujita N."/>
        </authorList>
    </citation>
    <scope>NUCLEOTIDE SEQUENCE [LARGE SCALE GENOMIC DNA]</scope>
    <source>
        <strain evidence="1 2">NBRC 13120</strain>
    </source>
</reference>
<dbReference type="Gene3D" id="3.40.50.150">
    <property type="entry name" value="Vaccinia Virus protein VP39"/>
    <property type="match status" value="1"/>
</dbReference>
<dbReference type="KEGG" id="lae:LBAT_0691"/>
<dbReference type="SUPFAM" id="SSF53335">
    <property type="entry name" value="S-adenosyl-L-methionine-dependent methyltransferases"/>
    <property type="match status" value="1"/>
</dbReference>
<gene>
    <name evidence="1" type="ORF">LBAT_0691</name>
</gene>
<evidence type="ECO:0000313" key="1">
    <source>
        <dbReference type="EMBL" id="BAQ57080.1"/>
    </source>
</evidence>
<dbReference type="InterPro" id="IPR050210">
    <property type="entry name" value="tRNA_Adenine-N(6)_MTase"/>
</dbReference>
<evidence type="ECO:0000313" key="2">
    <source>
        <dbReference type="Proteomes" id="UP000035709"/>
    </source>
</evidence>
<dbReference type="AlphaFoldDB" id="A0A0D6A3H6"/>
<dbReference type="PATRIC" id="fig|1600.4.peg.706"/>
<dbReference type="EMBL" id="AP014808">
    <property type="protein sequence ID" value="BAQ57080.1"/>
    <property type="molecule type" value="Genomic_DNA"/>
</dbReference>
<dbReference type="InterPro" id="IPR029063">
    <property type="entry name" value="SAM-dependent_MTases_sf"/>
</dbReference>